<feature type="region of interest" description="Disordered" evidence="1">
    <location>
        <begin position="51"/>
        <end position="108"/>
    </location>
</feature>
<proteinExistence type="predicted"/>
<feature type="region of interest" description="Disordered" evidence="1">
    <location>
        <begin position="268"/>
        <end position="287"/>
    </location>
</feature>
<dbReference type="Proteomes" id="UP000515125">
    <property type="component" value="Unplaced"/>
</dbReference>
<feature type="region of interest" description="Disordered" evidence="1">
    <location>
        <begin position="174"/>
        <end position="214"/>
    </location>
</feature>
<evidence type="ECO:0000313" key="3">
    <source>
        <dbReference type="Proteomes" id="UP000515125"/>
    </source>
</evidence>
<dbReference type="RefSeq" id="XP_026192530.1">
    <property type="nucleotide sequence ID" value="XM_026336745.1"/>
</dbReference>
<protein>
    <submittedName>
        <fullName evidence="4">Uncharacterized protein LOC34618502</fullName>
    </submittedName>
</protein>
<feature type="domain" description="Homologous recombination OB-fold protein OB-fold" evidence="2">
    <location>
        <begin position="423"/>
        <end position="480"/>
    </location>
</feature>
<keyword evidence="3" id="KW-1185">Reference proteome</keyword>
<dbReference type="GO" id="GO:0000725">
    <property type="term" value="P:recombinational repair"/>
    <property type="evidence" value="ECO:0007669"/>
    <property type="project" value="InterPro"/>
</dbReference>
<gene>
    <name evidence="4" type="primary">LOC34618502</name>
</gene>
<dbReference type="OrthoDB" id="348735at2759"/>
<dbReference type="AlphaFoldDB" id="A0A6P6RZJ4"/>
<evidence type="ECO:0000259" key="2">
    <source>
        <dbReference type="Pfam" id="PF15072"/>
    </source>
</evidence>
<sequence>MEAAFLAHRRGAARVTGLRCECETFAAALPARPPPCALWLGNETPNWQRQREQQLLQRQWHQQTSDGAPVCSSGPSSHSQEHHHPYQEQGTGTQNASSPQSQHLQSRAAGAQHLMLPPSVPCRPSQPIRHLQEDSLDVLGPQEGHPVAAAPPLSKSKRVWGLSRTTRKAAAAAVSSQPSAGCNWHPPASLGGASPGKLENGAHGSDKNDSNCKKEEPLSFRGIKATTAAAAVAAAVVQAAAQHQPSVMLQQAAEEHLPGPAGRWLRRRQQQEKGKRMKGQGGDSPFACRQQNRIRSADSSQSSVAAAATAAVAAATAAPNFTPTPGCWGSAWLGLSHCEAAAAAEEARRAAESGSMQSDQALETKAPLQASASWARALLFLGFPFDAFHLGLIATPSPCPPIMSFLVESNVAAVLRSSDIPVKKDPTGEVMCSVHSSVSESLHMCPGSTVILQEVTVYYAAFKLPYVLITQRSLVRAFPPSFLDDTLRQQAEDARGEWESRWRGVHGEAAGMPGGQRS</sequence>
<feature type="compositionally biased region" description="Low complexity" evidence="1">
    <location>
        <begin position="53"/>
        <end position="63"/>
    </location>
</feature>
<dbReference type="GeneID" id="34618502"/>
<feature type="compositionally biased region" description="Polar residues" evidence="1">
    <location>
        <begin position="88"/>
        <end position="105"/>
    </location>
</feature>
<feature type="compositionally biased region" description="Basic and acidic residues" evidence="1">
    <location>
        <begin position="204"/>
        <end position="214"/>
    </location>
</feature>
<dbReference type="Pfam" id="PF15072">
    <property type="entry name" value="HROB"/>
    <property type="match status" value="1"/>
</dbReference>
<evidence type="ECO:0000313" key="4">
    <source>
        <dbReference type="RefSeq" id="XP_026192530.1"/>
    </source>
</evidence>
<dbReference type="InterPro" id="IPR058570">
    <property type="entry name" value="HROB_OB"/>
</dbReference>
<name>A0A6P6RZJ4_9EIME</name>
<evidence type="ECO:0000256" key="1">
    <source>
        <dbReference type="SAM" id="MobiDB-lite"/>
    </source>
</evidence>
<reference evidence="4" key="1">
    <citation type="submission" date="2025-08" db="UniProtKB">
        <authorList>
            <consortium name="RefSeq"/>
        </authorList>
    </citation>
    <scope>IDENTIFICATION</scope>
</reference>
<organism evidence="3 4">
    <name type="scientific">Cyclospora cayetanensis</name>
    <dbReference type="NCBI Taxonomy" id="88456"/>
    <lineage>
        <taxon>Eukaryota</taxon>
        <taxon>Sar</taxon>
        <taxon>Alveolata</taxon>
        <taxon>Apicomplexa</taxon>
        <taxon>Conoidasida</taxon>
        <taxon>Coccidia</taxon>
        <taxon>Eucoccidiorida</taxon>
        <taxon>Eimeriorina</taxon>
        <taxon>Eimeriidae</taxon>
        <taxon>Cyclospora</taxon>
    </lineage>
</organism>
<accession>A0A6P6RZJ4</accession>